<gene>
    <name evidence="3" type="ORF">F1649_19360</name>
</gene>
<dbReference type="Proteomes" id="UP000322918">
    <property type="component" value="Unassembled WGS sequence"/>
</dbReference>
<dbReference type="AlphaFoldDB" id="A0A5M9GT76"/>
<dbReference type="SUPFAM" id="SSF51261">
    <property type="entry name" value="Duplicated hybrid motif"/>
    <property type="match status" value="1"/>
</dbReference>
<keyword evidence="1" id="KW-0732">Signal</keyword>
<dbReference type="RefSeq" id="WP_141814187.1">
    <property type="nucleotide sequence ID" value="NZ_VFPL01000001.1"/>
</dbReference>
<evidence type="ECO:0000259" key="2">
    <source>
        <dbReference type="Pfam" id="PF01551"/>
    </source>
</evidence>
<dbReference type="PANTHER" id="PTHR21666:SF270">
    <property type="entry name" value="MUREIN HYDROLASE ACTIVATOR ENVC"/>
    <property type="match status" value="1"/>
</dbReference>
<evidence type="ECO:0000256" key="1">
    <source>
        <dbReference type="SAM" id="SignalP"/>
    </source>
</evidence>
<evidence type="ECO:0000313" key="4">
    <source>
        <dbReference type="Proteomes" id="UP000322918"/>
    </source>
</evidence>
<keyword evidence="4" id="KW-1185">Reference proteome</keyword>
<dbReference type="InterPro" id="IPR011055">
    <property type="entry name" value="Dup_hybrid_motif"/>
</dbReference>
<feature type="domain" description="M23ase beta-sheet core" evidence="2">
    <location>
        <begin position="55"/>
        <end position="147"/>
    </location>
</feature>
<accession>A0A5M9GT76</accession>
<reference evidence="3 4" key="1">
    <citation type="submission" date="2019-09" db="EMBL/GenBank/DDBJ databases">
        <title>Pararcticibacter amylolyticus gen. nov., sp. nov., isolated from a rottenly hemp rope, and reclassification of Pedobacter tournemirensis as Pararcticibacter tournemirensis comb. nov.</title>
        <authorList>
            <person name="Cai Y."/>
        </authorList>
    </citation>
    <scope>NUCLEOTIDE SEQUENCE [LARGE SCALE GENOMIC DNA]</scope>
    <source>
        <strain evidence="3 4">TF5-37.2-LB10</strain>
    </source>
</reference>
<dbReference type="InterPro" id="IPR016047">
    <property type="entry name" value="M23ase_b-sheet_dom"/>
</dbReference>
<feature type="chain" id="PRO_5024409734" evidence="1">
    <location>
        <begin position="24"/>
        <end position="166"/>
    </location>
</feature>
<sequence>MNRHFKGAYTLSLLLLLTINAPAQDIMNVSLPLPQLRVTSSFGKRVHPVTGYPDLHKGVDLAARCDPVLSIMNGMVSATGFNPILGNYIRIAHGEFQSIYGHLSYILVMPGEQVTAGEVVGITGATGRVTGEHLHFSIRFRDKYLNPLHFLRSLLLSEQPPPSINY</sequence>
<dbReference type="Pfam" id="PF01551">
    <property type="entry name" value="Peptidase_M23"/>
    <property type="match status" value="1"/>
</dbReference>
<dbReference type="GO" id="GO:0004222">
    <property type="term" value="F:metalloendopeptidase activity"/>
    <property type="evidence" value="ECO:0007669"/>
    <property type="project" value="TreeGrafter"/>
</dbReference>
<comment type="caution">
    <text evidence="3">The sequence shown here is derived from an EMBL/GenBank/DDBJ whole genome shotgun (WGS) entry which is preliminary data.</text>
</comment>
<organism evidence="3 4">
    <name type="scientific">Arcticibacter tournemirensis</name>
    <dbReference type="NCBI Taxonomy" id="699437"/>
    <lineage>
        <taxon>Bacteria</taxon>
        <taxon>Pseudomonadati</taxon>
        <taxon>Bacteroidota</taxon>
        <taxon>Sphingobacteriia</taxon>
        <taxon>Sphingobacteriales</taxon>
        <taxon>Sphingobacteriaceae</taxon>
        <taxon>Arcticibacter</taxon>
    </lineage>
</organism>
<protein>
    <submittedName>
        <fullName evidence="3">M23 family metallopeptidase</fullName>
    </submittedName>
</protein>
<feature type="signal peptide" evidence="1">
    <location>
        <begin position="1"/>
        <end position="23"/>
    </location>
</feature>
<name>A0A5M9GT76_9SPHI</name>
<dbReference type="PANTHER" id="PTHR21666">
    <property type="entry name" value="PEPTIDASE-RELATED"/>
    <property type="match status" value="1"/>
</dbReference>
<dbReference type="EMBL" id="VWNE01000040">
    <property type="protein sequence ID" value="KAA8476837.1"/>
    <property type="molecule type" value="Genomic_DNA"/>
</dbReference>
<evidence type="ECO:0000313" key="3">
    <source>
        <dbReference type="EMBL" id="KAA8476837.1"/>
    </source>
</evidence>
<dbReference type="CDD" id="cd12797">
    <property type="entry name" value="M23_peptidase"/>
    <property type="match status" value="1"/>
</dbReference>
<dbReference type="Gene3D" id="2.70.70.10">
    <property type="entry name" value="Glucose Permease (Domain IIA)"/>
    <property type="match status" value="1"/>
</dbReference>
<dbReference type="InterPro" id="IPR050570">
    <property type="entry name" value="Cell_wall_metabolism_enzyme"/>
</dbReference>
<dbReference type="OrthoDB" id="9810477at2"/>
<proteinExistence type="predicted"/>